<dbReference type="PANTHER" id="PTHR12526:SF600">
    <property type="entry name" value="GLYCOSYL TRANSFERASE GROUP 1"/>
    <property type="match status" value="1"/>
</dbReference>
<keyword evidence="2" id="KW-1185">Reference proteome</keyword>
<name>A0ABQ6CLE4_9HYPH</name>
<sequence length="425" mass="46400">MPVRILFVTAFPPFPIDRSGGAIRSRLLLDALGHCGEVGFFYLNYRSPAPDLRQVAGSPFNDGTLELASSVLMPGRGGGRFAAHVDKAERALGLVFGSGLAAAGLRVSHDASRAIGDLIDRKQVDLIVGRLSRPTAVAGLLDERRVPLILDADDWEPSRTAARIRSTPLHNLPLRAYLHRYLQGSDYLGARLLERAEHAWLASEIDTSRIARPNVTTLPNLPLIKTGETIVPLGHSDVASKVLFAVGQWTKGQNSDGMKWFLRSVWPRIVENVPQAELRIGGDVPEALARDWGAQPKVRVLGFVEELRSEYESAALIATPMIWGGGTKIKVLEAFAHGRVPMGPDHAFDGLADAAAAKAAAIIENDATRLATATVSLLTNPEQRFSRESAAAEYYQKNYSLVAFNEHVRTTVESVMQRKRRDLPN</sequence>
<evidence type="ECO:0008006" key="3">
    <source>
        <dbReference type="Google" id="ProtNLM"/>
    </source>
</evidence>
<proteinExistence type="predicted"/>
<dbReference type="EMBL" id="BSPC01000045">
    <property type="protein sequence ID" value="GLS21182.1"/>
    <property type="molecule type" value="Genomic_DNA"/>
</dbReference>
<gene>
    <name evidence="1" type="ORF">GCM10007874_41990</name>
</gene>
<dbReference type="Gene3D" id="3.40.50.2000">
    <property type="entry name" value="Glycogen Phosphorylase B"/>
    <property type="match status" value="2"/>
</dbReference>
<organism evidence="1 2">
    <name type="scientific">Labrys miyagiensis</name>
    <dbReference type="NCBI Taxonomy" id="346912"/>
    <lineage>
        <taxon>Bacteria</taxon>
        <taxon>Pseudomonadati</taxon>
        <taxon>Pseudomonadota</taxon>
        <taxon>Alphaproteobacteria</taxon>
        <taxon>Hyphomicrobiales</taxon>
        <taxon>Xanthobacteraceae</taxon>
        <taxon>Labrys</taxon>
    </lineage>
</organism>
<comment type="caution">
    <text evidence="1">The sequence shown here is derived from an EMBL/GenBank/DDBJ whole genome shotgun (WGS) entry which is preliminary data.</text>
</comment>
<dbReference type="SUPFAM" id="SSF53756">
    <property type="entry name" value="UDP-Glycosyltransferase/glycogen phosphorylase"/>
    <property type="match status" value="1"/>
</dbReference>
<protein>
    <recommendedName>
        <fullName evidence="3">Glycosyltransferase</fullName>
    </recommendedName>
</protein>
<dbReference type="Proteomes" id="UP001156882">
    <property type="component" value="Unassembled WGS sequence"/>
</dbReference>
<dbReference type="RefSeq" id="WP_284314236.1">
    <property type="nucleotide sequence ID" value="NZ_BSPC01000045.1"/>
</dbReference>
<reference evidence="2" key="1">
    <citation type="journal article" date="2019" name="Int. J. Syst. Evol. Microbiol.">
        <title>The Global Catalogue of Microorganisms (GCM) 10K type strain sequencing project: providing services to taxonomists for standard genome sequencing and annotation.</title>
        <authorList>
            <consortium name="The Broad Institute Genomics Platform"/>
            <consortium name="The Broad Institute Genome Sequencing Center for Infectious Disease"/>
            <person name="Wu L."/>
            <person name="Ma J."/>
        </authorList>
    </citation>
    <scope>NUCLEOTIDE SEQUENCE [LARGE SCALE GENOMIC DNA]</scope>
    <source>
        <strain evidence="2">NBRC 101365</strain>
    </source>
</reference>
<dbReference type="Pfam" id="PF13692">
    <property type="entry name" value="Glyco_trans_1_4"/>
    <property type="match status" value="1"/>
</dbReference>
<evidence type="ECO:0000313" key="2">
    <source>
        <dbReference type="Proteomes" id="UP001156882"/>
    </source>
</evidence>
<dbReference type="PANTHER" id="PTHR12526">
    <property type="entry name" value="GLYCOSYLTRANSFERASE"/>
    <property type="match status" value="1"/>
</dbReference>
<evidence type="ECO:0000313" key="1">
    <source>
        <dbReference type="EMBL" id="GLS21182.1"/>
    </source>
</evidence>
<accession>A0ABQ6CLE4</accession>